<evidence type="ECO:0000313" key="3">
    <source>
        <dbReference type="Proteomes" id="UP000008181"/>
    </source>
</evidence>
<proteinExistence type="predicted"/>
<feature type="compositionally biased region" description="Low complexity" evidence="1">
    <location>
        <begin position="139"/>
        <end position="150"/>
    </location>
</feature>
<dbReference type="Proteomes" id="UP000008181">
    <property type="component" value="Chromosome 1"/>
</dbReference>
<dbReference type="AlphaFoldDB" id="G2QSW5"/>
<feature type="compositionally biased region" description="Acidic residues" evidence="1">
    <location>
        <begin position="181"/>
        <end position="197"/>
    </location>
</feature>
<evidence type="ECO:0008006" key="4">
    <source>
        <dbReference type="Google" id="ProtNLM"/>
    </source>
</evidence>
<dbReference type="eggNOG" id="ENOG502R95R">
    <property type="taxonomic scope" value="Eukaryota"/>
</dbReference>
<keyword evidence="3" id="KW-1185">Reference proteome</keyword>
<dbReference type="HOGENOM" id="CLU_580302_0_0_1"/>
<sequence>MPPKEKTTNFKTWETQARLLAAVVASLGENFRFDYKTIAKYFARDTTESAIEHRFRAIKVQAAAAKEAVEKNVDPMEVNLTSIKTRDEIRDLFGASTEGGIGFQFREIKQGAKVLTKAVQSGEDPVAAFSSHLSGGTGATTTAPTTPSTTKRARSTKRTASGSGATPATKRRKAAVKPEPEFDDDEDSPEVDYEELDLTPTKEKKKWRPHAGQLLPPEAWRKPPPGTKGPRSSFSQVRTQVRIAPAPPRPATPAYTLAPIPGTTNQPIAGGYANYPAFATGSSVPSVANSPAVDMDTARRDSAAFSVGSGSSFAGSPPPEAFMSHANPHQTSGMMMTTSQYSPVPGSSATIGMGNVQSFHGFDAASPSASVSEAHTPQSTTSSYTMMAAGPATTAHPSFYAAQEQYSPTAQTYTDSGLEPQGDYVYPSPPKPRDDAKSQTYGSDQAPPFAGDFDDFSNWGNLHGYDDAGDC</sequence>
<accession>G2QSW5</accession>
<reference evidence="2 3" key="1">
    <citation type="journal article" date="2011" name="Nat. Biotechnol.">
        <title>Comparative genomic analysis of the thermophilic biomass-degrading fungi Myceliophthora thermophila and Thielavia terrestris.</title>
        <authorList>
            <person name="Berka R.M."/>
            <person name="Grigoriev I.V."/>
            <person name="Otillar R."/>
            <person name="Salamov A."/>
            <person name="Grimwood J."/>
            <person name="Reid I."/>
            <person name="Ishmael N."/>
            <person name="John T."/>
            <person name="Darmond C."/>
            <person name="Moisan M.-C."/>
            <person name="Henrissat B."/>
            <person name="Coutinho P.M."/>
            <person name="Lombard V."/>
            <person name="Natvig D.O."/>
            <person name="Lindquist E."/>
            <person name="Schmutz J."/>
            <person name="Lucas S."/>
            <person name="Harris P."/>
            <person name="Powlowski J."/>
            <person name="Bellemare A."/>
            <person name="Taylor D."/>
            <person name="Butler G."/>
            <person name="de Vries R.P."/>
            <person name="Allijn I.E."/>
            <person name="van den Brink J."/>
            <person name="Ushinsky S."/>
            <person name="Storms R."/>
            <person name="Powell A.J."/>
            <person name="Paulsen I.T."/>
            <person name="Elbourne L.D.H."/>
            <person name="Baker S.E."/>
            <person name="Magnuson J."/>
            <person name="LaBoissiere S."/>
            <person name="Clutterbuck A.J."/>
            <person name="Martinez D."/>
            <person name="Wogulis M."/>
            <person name="de Leon A.L."/>
            <person name="Rey M.W."/>
            <person name="Tsang A."/>
        </authorList>
    </citation>
    <scope>NUCLEOTIDE SEQUENCE [LARGE SCALE GENOMIC DNA]</scope>
    <source>
        <strain evidence="3">ATCC 38088 / NRRL 8126</strain>
    </source>
</reference>
<evidence type="ECO:0000313" key="2">
    <source>
        <dbReference type="EMBL" id="AEO62690.1"/>
    </source>
</evidence>
<feature type="region of interest" description="Disordered" evidence="1">
    <location>
        <begin position="410"/>
        <end position="454"/>
    </location>
</feature>
<evidence type="ECO:0000256" key="1">
    <source>
        <dbReference type="SAM" id="MobiDB-lite"/>
    </source>
</evidence>
<name>G2QSW5_THETT</name>
<dbReference type="STRING" id="578455.G2QSW5"/>
<dbReference type="EMBL" id="CP003009">
    <property type="protein sequence ID" value="AEO62690.1"/>
    <property type="molecule type" value="Genomic_DNA"/>
</dbReference>
<feature type="region of interest" description="Disordered" evidence="1">
    <location>
        <begin position="127"/>
        <end position="238"/>
    </location>
</feature>
<dbReference type="RefSeq" id="XP_003649026.1">
    <property type="nucleotide sequence ID" value="XM_003648978.1"/>
</dbReference>
<dbReference type="OrthoDB" id="4828117at2759"/>
<dbReference type="KEGG" id="ttt:THITE_2107147"/>
<organism evidence="2 3">
    <name type="scientific">Thermothielavioides terrestris (strain ATCC 38088 / NRRL 8126)</name>
    <name type="common">Thielavia terrestris</name>
    <dbReference type="NCBI Taxonomy" id="578455"/>
    <lineage>
        <taxon>Eukaryota</taxon>
        <taxon>Fungi</taxon>
        <taxon>Dikarya</taxon>
        <taxon>Ascomycota</taxon>
        <taxon>Pezizomycotina</taxon>
        <taxon>Sordariomycetes</taxon>
        <taxon>Sordariomycetidae</taxon>
        <taxon>Sordariales</taxon>
        <taxon>Chaetomiaceae</taxon>
        <taxon>Thermothielavioides</taxon>
        <taxon>Thermothielavioides terrestris</taxon>
    </lineage>
</organism>
<dbReference type="GeneID" id="11521099"/>
<gene>
    <name evidence="2" type="ORF">THITE_2107147</name>
</gene>
<protein>
    <recommendedName>
        <fullName evidence="4">Myb-like domain-containing protein</fullName>
    </recommendedName>
</protein>